<organism evidence="2 3">
    <name type="scientific">Paraburkholderia caledonica</name>
    <dbReference type="NCBI Taxonomy" id="134536"/>
    <lineage>
        <taxon>Bacteria</taxon>
        <taxon>Pseudomonadati</taxon>
        <taxon>Pseudomonadota</taxon>
        <taxon>Betaproteobacteria</taxon>
        <taxon>Burkholderiales</taxon>
        <taxon>Burkholderiaceae</taxon>
        <taxon>Paraburkholderia</taxon>
    </lineage>
</organism>
<evidence type="ECO:0000313" key="3">
    <source>
        <dbReference type="Proteomes" id="UP001229486"/>
    </source>
</evidence>
<dbReference type="AlphaFoldDB" id="A0AB73IM12"/>
<dbReference type="Proteomes" id="UP001229486">
    <property type="component" value="Unassembled WGS sequence"/>
</dbReference>
<name>A0AB73IM12_9BURK</name>
<dbReference type="RefSeq" id="WP_392395762.1">
    <property type="nucleotide sequence ID" value="NZ_JAURTK010000015.1"/>
</dbReference>
<dbReference type="InterPro" id="IPR037401">
    <property type="entry name" value="SnoaL-like"/>
</dbReference>
<dbReference type="SUPFAM" id="SSF54427">
    <property type="entry name" value="NTF2-like"/>
    <property type="match status" value="1"/>
</dbReference>
<proteinExistence type="predicted"/>
<sequence>MTDSQHKDIRFLLDRIEIQDVIARYSLGQDSHQGDDGNILGEWDRTFTPDAQVDYSAAGGIVGSYRDLARWMRGDASGPGSMSAFSNWQHMLGLPNVSLAGDKAFARTDFYATHRSRAGDTPPVHFNAAGAFVDELVRTDYGWRIRHRSLVLHFADPLQIAVSA</sequence>
<dbReference type="Gene3D" id="3.10.450.50">
    <property type="match status" value="1"/>
</dbReference>
<accession>A0AB73IM12</accession>
<dbReference type="InterPro" id="IPR032710">
    <property type="entry name" value="NTF2-like_dom_sf"/>
</dbReference>
<evidence type="ECO:0000313" key="2">
    <source>
        <dbReference type="EMBL" id="MDP9651043.1"/>
    </source>
</evidence>
<feature type="domain" description="SnoaL-like" evidence="1">
    <location>
        <begin position="12"/>
        <end position="148"/>
    </location>
</feature>
<evidence type="ECO:0000259" key="1">
    <source>
        <dbReference type="Pfam" id="PF13577"/>
    </source>
</evidence>
<reference evidence="2" key="1">
    <citation type="submission" date="2023-07" db="EMBL/GenBank/DDBJ databases">
        <title>Sorghum-associated microbial communities from plants grown in Nebraska, USA.</title>
        <authorList>
            <person name="Schachtman D."/>
        </authorList>
    </citation>
    <scope>NUCLEOTIDE SEQUENCE</scope>
    <source>
        <strain evidence="2">DS1061</strain>
    </source>
</reference>
<protein>
    <recommendedName>
        <fullName evidence="1">SnoaL-like domain-containing protein</fullName>
    </recommendedName>
</protein>
<dbReference type="EMBL" id="JAURTK010000015">
    <property type="protein sequence ID" value="MDP9651043.1"/>
    <property type="molecule type" value="Genomic_DNA"/>
</dbReference>
<comment type="caution">
    <text evidence="2">The sequence shown here is derived from an EMBL/GenBank/DDBJ whole genome shotgun (WGS) entry which is preliminary data.</text>
</comment>
<gene>
    <name evidence="2" type="ORF">J2793_006518</name>
</gene>
<dbReference type="Pfam" id="PF13577">
    <property type="entry name" value="SnoaL_4"/>
    <property type="match status" value="1"/>
</dbReference>